<keyword evidence="2" id="KW-0547">Nucleotide-binding</keyword>
<dbReference type="InterPro" id="IPR006703">
    <property type="entry name" value="G_AIG1"/>
</dbReference>
<sequence>MLFLYLSFLPVPDSKRIVLLGKTGCGKSSLANTIFGEEVFKISHFPISELSLSRGETRPVNGRNLTLIDSPGLFDTRVSEVKLKKEILSCITECAPGPHAFLIVLKVEKFTKQEKDVIREICRHFSEEALKFAAIVFTHGDQLPERRRIEDFVQHNEELKDLVKNCGGRCHVVDNKYWNRNTEDQYRNNKLQVAEILSTIDKISEANDGKFYTNEMLQAVINQIEVEEAKMKPSSTNQSSEETRNKAKRSVFNSLMCQLVGSATGALLGAFLGVTKHIKLLLSGSEHSDVPPQASVQSPTLLSEAALSEAMRGVRKGYNAGAEAETVQEAFSEAMKAVWHQSPETDSSVKREKKEKDSESKGKAETD</sequence>
<evidence type="ECO:0000259" key="5">
    <source>
        <dbReference type="PROSITE" id="PS51720"/>
    </source>
</evidence>
<evidence type="ECO:0000313" key="6">
    <source>
        <dbReference type="Ensembl" id="ENSPFOP00000001265.2"/>
    </source>
</evidence>
<proteinExistence type="inferred from homology"/>
<dbReference type="PROSITE" id="PS51720">
    <property type="entry name" value="G_AIG1"/>
    <property type="match status" value="1"/>
</dbReference>
<keyword evidence="3" id="KW-0342">GTP-binding</keyword>
<reference evidence="6" key="3">
    <citation type="submission" date="2025-09" db="UniProtKB">
        <authorList>
            <consortium name="Ensembl"/>
        </authorList>
    </citation>
    <scope>IDENTIFICATION</scope>
</reference>
<evidence type="ECO:0000256" key="1">
    <source>
        <dbReference type="ARBA" id="ARBA00008535"/>
    </source>
</evidence>
<feature type="compositionally biased region" description="Basic and acidic residues" evidence="4">
    <location>
        <begin position="347"/>
        <end position="367"/>
    </location>
</feature>
<feature type="region of interest" description="Disordered" evidence="4">
    <location>
        <begin position="335"/>
        <end position="367"/>
    </location>
</feature>
<dbReference type="STRING" id="48698.ENSPFOP00000001265"/>
<dbReference type="AlphaFoldDB" id="A0A087X662"/>
<dbReference type="Ensembl" id="ENSPFOT00000001268.2">
    <property type="protein sequence ID" value="ENSPFOP00000001265.2"/>
    <property type="gene ID" value="ENSPFOG00000001323.2"/>
</dbReference>
<dbReference type="InterPro" id="IPR027417">
    <property type="entry name" value="P-loop_NTPase"/>
</dbReference>
<reference evidence="7" key="1">
    <citation type="submission" date="2013-10" db="EMBL/GenBank/DDBJ databases">
        <authorList>
            <person name="Schartl M."/>
            <person name="Warren W."/>
        </authorList>
    </citation>
    <scope>NUCLEOTIDE SEQUENCE [LARGE SCALE GENOMIC DNA]</scope>
    <source>
        <strain evidence="7">female</strain>
    </source>
</reference>
<evidence type="ECO:0000256" key="3">
    <source>
        <dbReference type="ARBA" id="ARBA00023134"/>
    </source>
</evidence>
<evidence type="ECO:0000256" key="2">
    <source>
        <dbReference type="ARBA" id="ARBA00022741"/>
    </source>
</evidence>
<comment type="similarity">
    <text evidence="1">Belongs to the TRAFAC class TrmE-Era-EngA-EngB-Septin-like GTPase superfamily. AIG1/Toc34/Toc159-like paraseptin GTPase family. IAN subfamily.</text>
</comment>
<dbReference type="EMBL" id="AYCK01008974">
    <property type="status" value="NOT_ANNOTATED_CDS"/>
    <property type="molecule type" value="Genomic_DNA"/>
</dbReference>
<dbReference type="FunFam" id="3.40.50.300:FF:000366">
    <property type="entry name" value="GTPase, IMAP family member 2"/>
    <property type="match status" value="1"/>
</dbReference>
<organism evidence="6 7">
    <name type="scientific">Poecilia formosa</name>
    <name type="common">Amazon molly</name>
    <name type="synonym">Limia formosa</name>
    <dbReference type="NCBI Taxonomy" id="48698"/>
    <lineage>
        <taxon>Eukaryota</taxon>
        <taxon>Metazoa</taxon>
        <taxon>Chordata</taxon>
        <taxon>Craniata</taxon>
        <taxon>Vertebrata</taxon>
        <taxon>Euteleostomi</taxon>
        <taxon>Actinopterygii</taxon>
        <taxon>Neopterygii</taxon>
        <taxon>Teleostei</taxon>
        <taxon>Neoteleostei</taxon>
        <taxon>Acanthomorphata</taxon>
        <taxon>Ovalentaria</taxon>
        <taxon>Atherinomorphae</taxon>
        <taxon>Cyprinodontiformes</taxon>
        <taxon>Poeciliidae</taxon>
        <taxon>Poeciliinae</taxon>
        <taxon>Poecilia</taxon>
    </lineage>
</organism>
<reference evidence="6" key="2">
    <citation type="submission" date="2025-08" db="UniProtKB">
        <authorList>
            <consortium name="Ensembl"/>
        </authorList>
    </citation>
    <scope>IDENTIFICATION</scope>
</reference>
<dbReference type="Pfam" id="PF04548">
    <property type="entry name" value="AIG1"/>
    <property type="match status" value="1"/>
</dbReference>
<protein>
    <submittedName>
        <fullName evidence="6">GTPase IMAP family member 7-like</fullName>
    </submittedName>
</protein>
<name>A0A087X662_POEFO</name>
<dbReference type="GeneTree" id="ENSGT01150000286992"/>
<dbReference type="Gene3D" id="3.40.50.300">
    <property type="entry name" value="P-loop containing nucleotide triphosphate hydrolases"/>
    <property type="match status" value="1"/>
</dbReference>
<keyword evidence="7" id="KW-1185">Reference proteome</keyword>
<dbReference type="OMA" id="GRCHNEY"/>
<feature type="domain" description="AIG1-type G" evidence="5">
    <location>
        <begin position="12"/>
        <end position="221"/>
    </location>
</feature>
<dbReference type="SUPFAM" id="SSF52540">
    <property type="entry name" value="P-loop containing nucleoside triphosphate hydrolases"/>
    <property type="match status" value="1"/>
</dbReference>
<dbReference type="PANTHER" id="PTHR10903">
    <property type="entry name" value="GTPASE, IMAP FAMILY MEMBER-RELATED"/>
    <property type="match status" value="1"/>
</dbReference>
<accession>A0A087X662</accession>
<dbReference type="Proteomes" id="UP000028760">
    <property type="component" value="Unassembled WGS sequence"/>
</dbReference>
<dbReference type="InterPro" id="IPR045058">
    <property type="entry name" value="GIMA/IAN/Toc"/>
</dbReference>
<evidence type="ECO:0000256" key="4">
    <source>
        <dbReference type="SAM" id="MobiDB-lite"/>
    </source>
</evidence>
<dbReference type="GO" id="GO:0005525">
    <property type="term" value="F:GTP binding"/>
    <property type="evidence" value="ECO:0007669"/>
    <property type="project" value="UniProtKB-KW"/>
</dbReference>
<evidence type="ECO:0000313" key="7">
    <source>
        <dbReference type="Proteomes" id="UP000028760"/>
    </source>
</evidence>
<dbReference type="PANTHER" id="PTHR10903:SF62">
    <property type="entry name" value="GTPASE IMAP FAMILY MEMBER 4-LIKE-RELATED"/>
    <property type="match status" value="1"/>
</dbReference>